<accession>A0A8J3F8W6</accession>
<dbReference type="EMBL" id="BMQB01000001">
    <property type="protein sequence ID" value="GGJ81696.1"/>
    <property type="molecule type" value="Genomic_DNA"/>
</dbReference>
<evidence type="ECO:0000313" key="2">
    <source>
        <dbReference type="EMBL" id="GGJ81696.1"/>
    </source>
</evidence>
<dbReference type="RefSeq" id="WP_189168710.1">
    <property type="nucleotide sequence ID" value="NZ_BMQB01000001.1"/>
</dbReference>
<sequence length="158" mass="15995">MTGPDAGAEGTAAAIYGVIVGAAVMAAAPQDSARTVVASVVVTLIIYWAAERFARIVAARIHEGRRPRWPVIRAQLSTGWELLTASALPVAVLVTVRLLGAAVATAVTAALACSTLLLGWAGWRIGGAGRLSTAERAAAAAVVGGLGVVLVGLKTHLH</sequence>
<reference evidence="2" key="2">
    <citation type="submission" date="2020-09" db="EMBL/GenBank/DDBJ databases">
        <authorList>
            <person name="Sun Q."/>
            <person name="Ohkuma M."/>
        </authorList>
    </citation>
    <scope>NUCLEOTIDE SEQUENCE</scope>
    <source>
        <strain evidence="2">JCM 3090</strain>
    </source>
</reference>
<keyword evidence="1" id="KW-0812">Transmembrane</keyword>
<feature type="transmembrane region" description="Helical" evidence="1">
    <location>
        <begin position="98"/>
        <end position="121"/>
    </location>
</feature>
<organism evidence="2 3">
    <name type="scientific">Pilimelia anulata</name>
    <dbReference type="NCBI Taxonomy" id="53371"/>
    <lineage>
        <taxon>Bacteria</taxon>
        <taxon>Bacillati</taxon>
        <taxon>Actinomycetota</taxon>
        <taxon>Actinomycetes</taxon>
        <taxon>Micromonosporales</taxon>
        <taxon>Micromonosporaceae</taxon>
        <taxon>Pilimelia</taxon>
    </lineage>
</organism>
<reference evidence="2" key="1">
    <citation type="journal article" date="2014" name="Int. J. Syst. Evol. Microbiol.">
        <title>Complete genome sequence of Corynebacterium casei LMG S-19264T (=DSM 44701T), isolated from a smear-ripened cheese.</title>
        <authorList>
            <consortium name="US DOE Joint Genome Institute (JGI-PGF)"/>
            <person name="Walter F."/>
            <person name="Albersmeier A."/>
            <person name="Kalinowski J."/>
            <person name="Ruckert C."/>
        </authorList>
    </citation>
    <scope>NUCLEOTIDE SEQUENCE</scope>
    <source>
        <strain evidence="2">JCM 3090</strain>
    </source>
</reference>
<protein>
    <submittedName>
        <fullName evidence="2">Uncharacterized protein</fullName>
    </submittedName>
</protein>
<name>A0A8J3F8W6_9ACTN</name>
<evidence type="ECO:0000256" key="1">
    <source>
        <dbReference type="SAM" id="Phobius"/>
    </source>
</evidence>
<keyword evidence="1" id="KW-0472">Membrane</keyword>
<gene>
    <name evidence="2" type="ORF">GCM10010123_09350</name>
</gene>
<keyword evidence="3" id="KW-1185">Reference proteome</keyword>
<keyword evidence="1" id="KW-1133">Transmembrane helix</keyword>
<proteinExistence type="predicted"/>
<dbReference type="AlphaFoldDB" id="A0A8J3F8W6"/>
<feature type="transmembrane region" description="Helical" evidence="1">
    <location>
        <begin position="33"/>
        <end position="50"/>
    </location>
</feature>
<feature type="transmembrane region" description="Helical" evidence="1">
    <location>
        <begin position="133"/>
        <end position="153"/>
    </location>
</feature>
<evidence type="ECO:0000313" key="3">
    <source>
        <dbReference type="Proteomes" id="UP000649739"/>
    </source>
</evidence>
<dbReference type="Proteomes" id="UP000649739">
    <property type="component" value="Unassembled WGS sequence"/>
</dbReference>
<comment type="caution">
    <text evidence="2">The sequence shown here is derived from an EMBL/GenBank/DDBJ whole genome shotgun (WGS) entry which is preliminary data.</text>
</comment>
<feature type="transmembrane region" description="Helical" evidence="1">
    <location>
        <begin position="7"/>
        <end position="27"/>
    </location>
</feature>